<protein>
    <submittedName>
        <fullName evidence="1">7999_t:CDS:1</fullName>
    </submittedName>
</protein>
<dbReference type="Proteomes" id="UP000789901">
    <property type="component" value="Unassembled WGS sequence"/>
</dbReference>
<dbReference type="EMBL" id="CAJVQB010058604">
    <property type="protein sequence ID" value="CAG8838659.1"/>
    <property type="molecule type" value="Genomic_DNA"/>
</dbReference>
<reference evidence="1 2" key="1">
    <citation type="submission" date="2021-06" db="EMBL/GenBank/DDBJ databases">
        <authorList>
            <person name="Kallberg Y."/>
            <person name="Tangrot J."/>
            <person name="Rosling A."/>
        </authorList>
    </citation>
    <scope>NUCLEOTIDE SEQUENCE [LARGE SCALE GENOMIC DNA]</scope>
    <source>
        <strain evidence="1 2">120-4 pot B 10/14</strain>
    </source>
</reference>
<accession>A0ABN7WR13</accession>
<keyword evidence="2" id="KW-1185">Reference proteome</keyword>
<sequence>LDKMLQCRCESSEHDHEVSTTLLVTCLNDSCELQHQQLAA</sequence>
<proteinExistence type="predicted"/>
<name>A0ABN7WR13_GIGMA</name>
<evidence type="ECO:0000313" key="2">
    <source>
        <dbReference type="Proteomes" id="UP000789901"/>
    </source>
</evidence>
<organism evidence="1 2">
    <name type="scientific">Gigaspora margarita</name>
    <dbReference type="NCBI Taxonomy" id="4874"/>
    <lineage>
        <taxon>Eukaryota</taxon>
        <taxon>Fungi</taxon>
        <taxon>Fungi incertae sedis</taxon>
        <taxon>Mucoromycota</taxon>
        <taxon>Glomeromycotina</taxon>
        <taxon>Glomeromycetes</taxon>
        <taxon>Diversisporales</taxon>
        <taxon>Gigasporaceae</taxon>
        <taxon>Gigaspora</taxon>
    </lineage>
</organism>
<comment type="caution">
    <text evidence="1">The sequence shown here is derived from an EMBL/GenBank/DDBJ whole genome shotgun (WGS) entry which is preliminary data.</text>
</comment>
<feature type="non-terminal residue" evidence="1">
    <location>
        <position position="1"/>
    </location>
</feature>
<gene>
    <name evidence="1" type="ORF">GMARGA_LOCUS34087</name>
</gene>
<evidence type="ECO:0000313" key="1">
    <source>
        <dbReference type="EMBL" id="CAG8838659.1"/>
    </source>
</evidence>